<protein>
    <submittedName>
        <fullName evidence="11">FLYWCH-type domain-containing protein</fullName>
    </submittedName>
</protein>
<keyword evidence="6" id="KW-0862">Zinc</keyword>
<dbReference type="Pfam" id="PF13649">
    <property type="entry name" value="Methyltransf_25"/>
    <property type="match status" value="1"/>
</dbReference>
<reference evidence="11" key="1">
    <citation type="submission" date="2016-11" db="UniProtKB">
        <authorList>
            <consortium name="WormBaseParasite"/>
        </authorList>
    </citation>
    <scope>IDENTIFICATION</scope>
</reference>
<evidence type="ECO:0000256" key="2">
    <source>
        <dbReference type="ARBA" id="ARBA00022679"/>
    </source>
</evidence>
<dbReference type="InterPro" id="IPR039769">
    <property type="entry name" value="Bud23-like"/>
</dbReference>
<dbReference type="InterPro" id="IPR022238">
    <property type="entry name" value="Bud23_C"/>
</dbReference>
<keyword evidence="1" id="KW-0489">Methyltransferase</keyword>
<keyword evidence="4" id="KW-0479">Metal-binding</keyword>
<dbReference type="InterPro" id="IPR007588">
    <property type="entry name" value="Znf_FLYWCH"/>
</dbReference>
<name>A0A1I7XHK4_HETBA</name>
<evidence type="ECO:0000313" key="10">
    <source>
        <dbReference type="Proteomes" id="UP000095283"/>
    </source>
</evidence>
<proteinExistence type="predicted"/>
<dbReference type="SUPFAM" id="SSF53335">
    <property type="entry name" value="S-adenosyl-L-methionine-dependent methyltransferases"/>
    <property type="match status" value="1"/>
</dbReference>
<dbReference type="InterPro" id="IPR029063">
    <property type="entry name" value="SAM-dependent_MTases_sf"/>
</dbReference>
<dbReference type="PANTHER" id="PTHR12734">
    <property type="entry name" value="METHYLTRANSFERASE-RELATED"/>
    <property type="match status" value="1"/>
</dbReference>
<keyword evidence="10" id="KW-1185">Reference proteome</keyword>
<dbReference type="Pfam" id="PF04500">
    <property type="entry name" value="FLYWCH"/>
    <property type="match status" value="1"/>
</dbReference>
<evidence type="ECO:0000256" key="4">
    <source>
        <dbReference type="ARBA" id="ARBA00022723"/>
    </source>
</evidence>
<evidence type="ECO:0000256" key="3">
    <source>
        <dbReference type="ARBA" id="ARBA00022691"/>
    </source>
</evidence>
<dbReference type="InterPro" id="IPR036388">
    <property type="entry name" value="WH-like_DNA-bd_sf"/>
</dbReference>
<dbReference type="Gene3D" id="3.40.50.150">
    <property type="entry name" value="Vaccinia Virus protein VP39"/>
    <property type="match status" value="1"/>
</dbReference>
<feature type="domain" description="FLYWCH-type" evidence="7">
    <location>
        <begin position="382"/>
        <end position="441"/>
    </location>
</feature>
<dbReference type="GO" id="GO:0008270">
    <property type="term" value="F:zinc ion binding"/>
    <property type="evidence" value="ECO:0007669"/>
    <property type="project" value="UniProtKB-KW"/>
</dbReference>
<keyword evidence="3" id="KW-0949">S-adenosyl-L-methionine</keyword>
<dbReference type="Gene3D" id="1.10.10.10">
    <property type="entry name" value="Winged helix-like DNA-binding domain superfamily/Winged helix DNA-binding domain"/>
    <property type="match status" value="1"/>
</dbReference>
<evidence type="ECO:0000256" key="1">
    <source>
        <dbReference type="ARBA" id="ARBA00022603"/>
    </source>
</evidence>
<evidence type="ECO:0000259" key="8">
    <source>
        <dbReference type="Pfam" id="PF12589"/>
    </source>
</evidence>
<dbReference type="InterPro" id="IPR041698">
    <property type="entry name" value="Methyltransf_25"/>
</dbReference>
<keyword evidence="5" id="KW-0863">Zinc-finger</keyword>
<dbReference type="SUPFAM" id="SSF46785">
    <property type="entry name" value="Winged helix' DNA-binding domain"/>
    <property type="match status" value="1"/>
</dbReference>
<dbReference type="Proteomes" id="UP000095283">
    <property type="component" value="Unplaced"/>
</dbReference>
<sequence length="716" mass="81042">MDHSRVLQLAEDAAYVTKELIIDRLRWDESRAQSILDHLVKEGLAWVDKQAADSIQYWVPSLFLQQYCHSSSSMTTRVRPEHSGPPELVRIIIVIYYCCGSGVSGSVLSCANHFWVGLDISMPMLKIASHDEENEGKCDLIWKDMGTGIPFRPGSFDGAISISAIQWLCHANSSDENPKKRLHRFFETLYAALGRGARAVFQFYPENELQTELIMSQAVRAGFNGGLVVDFPNSAKAKKVYLVLMTGGIVQLPKALTAEGQMDSQTQVDNIQRRVFVTKHRERKPIKGSKAWIEKKRERMIKQGRYSIYNNTLPMAEPKGDQQFLDQLLDDVNPATTEDTSDIAENINMEDVLNALNQGHLVNTGNAASNGAKEKQFKRQRRGNRMKVRVYDNGFIFTYDKDSSCGQRSFWRCERKNECPARVHTNPLTNQIIKRIHEHTHGPPNREELPPWLLLNQDETSELQPAGVTTPPSAASTGASVGTGVLLPYPSGPNSSMQSLSHLIDQVTDKDTYSENLFTVKTELIEENGVVNNEPIRKRAKRRKEEATSNMEQFIQQPAEFWEMFDATGKIINWLAKGGRIGSTNRSISSEQECNPVVAQWLDDNRLGEYKTVFVKYNMEDLRRLSADDCRRICGNEADGLLLYHLLHTRLNFVLLLNGRVLSLVKPCNELESKVQLKLMLSFLMRFIVSSWTNNIVFQFTIVKGVCKLVQVSDHN</sequence>
<dbReference type="FunFam" id="1.10.10.10:FF:000632">
    <property type="entry name" value="Vacuolar-sorting protein SNF8"/>
    <property type="match status" value="1"/>
</dbReference>
<evidence type="ECO:0000259" key="7">
    <source>
        <dbReference type="Pfam" id="PF04500"/>
    </source>
</evidence>
<dbReference type="InterPro" id="IPR036390">
    <property type="entry name" value="WH_DNA-bd_sf"/>
</dbReference>
<accession>A0A1I7XHK4</accession>
<evidence type="ECO:0000313" key="11">
    <source>
        <dbReference type="WBParaSite" id="Hba_16797"/>
    </source>
</evidence>
<dbReference type="WBParaSite" id="Hba_16797">
    <property type="protein sequence ID" value="Hba_16797"/>
    <property type="gene ID" value="Hba_16797"/>
</dbReference>
<dbReference type="Pfam" id="PF12589">
    <property type="entry name" value="WBS_methylT"/>
    <property type="match status" value="1"/>
</dbReference>
<dbReference type="GO" id="GO:0070476">
    <property type="term" value="P:rRNA (guanine-N7)-methylation"/>
    <property type="evidence" value="ECO:0007669"/>
    <property type="project" value="InterPro"/>
</dbReference>
<dbReference type="Gene3D" id="2.20.25.240">
    <property type="match status" value="1"/>
</dbReference>
<feature type="domain" description="Methyltransferase" evidence="9">
    <location>
        <begin position="97"/>
        <end position="169"/>
    </location>
</feature>
<feature type="domain" description="18S rRNA (guanine(1575)-N(7))-methyltransferase Bud23 C-terminal" evidence="8">
    <location>
        <begin position="244"/>
        <end position="310"/>
    </location>
</feature>
<dbReference type="GO" id="GO:0005730">
    <property type="term" value="C:nucleolus"/>
    <property type="evidence" value="ECO:0007669"/>
    <property type="project" value="TreeGrafter"/>
</dbReference>
<dbReference type="PANTHER" id="PTHR12734:SF0">
    <property type="entry name" value="18S RRNA (GUANINE-N(7))-METHYLTRANSFERASE-RELATED"/>
    <property type="match status" value="1"/>
</dbReference>
<organism evidence="10 11">
    <name type="scientific">Heterorhabditis bacteriophora</name>
    <name type="common">Entomopathogenic nematode worm</name>
    <dbReference type="NCBI Taxonomy" id="37862"/>
    <lineage>
        <taxon>Eukaryota</taxon>
        <taxon>Metazoa</taxon>
        <taxon>Ecdysozoa</taxon>
        <taxon>Nematoda</taxon>
        <taxon>Chromadorea</taxon>
        <taxon>Rhabditida</taxon>
        <taxon>Rhabditina</taxon>
        <taxon>Rhabditomorpha</taxon>
        <taxon>Strongyloidea</taxon>
        <taxon>Heterorhabditidae</taxon>
        <taxon>Heterorhabditis</taxon>
    </lineage>
</organism>
<evidence type="ECO:0000259" key="9">
    <source>
        <dbReference type="Pfam" id="PF13649"/>
    </source>
</evidence>
<dbReference type="GO" id="GO:0016435">
    <property type="term" value="F:rRNA (guanine) methyltransferase activity"/>
    <property type="evidence" value="ECO:0007669"/>
    <property type="project" value="InterPro"/>
</dbReference>
<evidence type="ECO:0000256" key="5">
    <source>
        <dbReference type="ARBA" id="ARBA00022771"/>
    </source>
</evidence>
<keyword evidence="2" id="KW-0808">Transferase</keyword>
<dbReference type="AlphaFoldDB" id="A0A1I7XHK4"/>
<evidence type="ECO:0000256" key="6">
    <source>
        <dbReference type="ARBA" id="ARBA00022833"/>
    </source>
</evidence>